<dbReference type="STRING" id="1294263.JCM21531_1167"/>
<comment type="similarity">
    <text evidence="1">Belongs to the ComF/GntX family.</text>
</comment>
<dbReference type="PANTHER" id="PTHR47505:SF1">
    <property type="entry name" value="DNA UTILIZATION PROTEIN YHGH"/>
    <property type="match status" value="1"/>
</dbReference>
<dbReference type="Gene3D" id="3.40.50.2020">
    <property type="match status" value="1"/>
</dbReference>
<feature type="domain" description="Double zinc ribbon" evidence="3">
    <location>
        <begin position="8"/>
        <end position="45"/>
    </location>
</feature>
<dbReference type="EMBL" id="BAVR01000010">
    <property type="protein sequence ID" value="GAE87770.1"/>
    <property type="molecule type" value="Genomic_DNA"/>
</dbReference>
<evidence type="ECO:0000313" key="5">
    <source>
        <dbReference type="Proteomes" id="UP000019109"/>
    </source>
</evidence>
<dbReference type="Proteomes" id="UP000019109">
    <property type="component" value="Unassembled WGS sequence"/>
</dbReference>
<dbReference type="Pfam" id="PF00156">
    <property type="entry name" value="Pribosyltran"/>
    <property type="match status" value="1"/>
</dbReference>
<dbReference type="InterPro" id="IPR029057">
    <property type="entry name" value="PRTase-like"/>
</dbReference>
<dbReference type="InterPro" id="IPR044005">
    <property type="entry name" value="DZR_2"/>
</dbReference>
<feature type="domain" description="Phosphoribosyltransferase" evidence="2">
    <location>
        <begin position="89"/>
        <end position="221"/>
    </location>
</feature>
<gene>
    <name evidence="4" type="ORF">JCM21531_1167</name>
</gene>
<dbReference type="AlphaFoldDB" id="W4V2R7"/>
<accession>W4V2R7</accession>
<dbReference type="CDD" id="cd06223">
    <property type="entry name" value="PRTases_typeI"/>
    <property type="match status" value="1"/>
</dbReference>
<protein>
    <submittedName>
        <fullName evidence="4">Competence protein F homolog</fullName>
    </submittedName>
</protein>
<dbReference type="InterPro" id="IPR000836">
    <property type="entry name" value="PRTase_dom"/>
</dbReference>
<evidence type="ECO:0000259" key="3">
    <source>
        <dbReference type="Pfam" id="PF18912"/>
    </source>
</evidence>
<evidence type="ECO:0000313" key="4">
    <source>
        <dbReference type="EMBL" id="GAE87770.1"/>
    </source>
</evidence>
<organism evidence="4 5">
    <name type="scientific">Acetivibrio straminisolvens JCM 21531</name>
    <dbReference type="NCBI Taxonomy" id="1294263"/>
    <lineage>
        <taxon>Bacteria</taxon>
        <taxon>Bacillati</taxon>
        <taxon>Bacillota</taxon>
        <taxon>Clostridia</taxon>
        <taxon>Eubacteriales</taxon>
        <taxon>Oscillospiraceae</taxon>
        <taxon>Acetivibrio</taxon>
    </lineage>
</organism>
<reference evidence="4" key="1">
    <citation type="journal article" date="2014" name="Genome Announc.">
        <title>Draft Genome Sequence of Clostridium straminisolvens Strain JCM 21531T, Isolated from a Cellulose-Degrading Bacterial Community.</title>
        <authorList>
            <person name="Yuki M."/>
            <person name="Oshima K."/>
            <person name="Suda W."/>
            <person name="Sakamoto M."/>
            <person name="Kitamura K."/>
            <person name="Iida T."/>
            <person name="Hattori M."/>
            <person name="Ohkuma M."/>
        </authorList>
    </citation>
    <scope>NUCLEOTIDE SEQUENCE [LARGE SCALE GENOMIC DNA]</scope>
    <source>
        <strain evidence="4">JCM 21531</strain>
    </source>
</reference>
<evidence type="ECO:0000259" key="2">
    <source>
        <dbReference type="Pfam" id="PF00156"/>
    </source>
</evidence>
<dbReference type="SUPFAM" id="SSF53271">
    <property type="entry name" value="PRTase-like"/>
    <property type="match status" value="1"/>
</dbReference>
<proteinExistence type="inferred from homology"/>
<evidence type="ECO:0000256" key="1">
    <source>
        <dbReference type="ARBA" id="ARBA00008007"/>
    </source>
</evidence>
<dbReference type="Pfam" id="PF18912">
    <property type="entry name" value="DZR_2"/>
    <property type="match status" value="1"/>
</dbReference>
<name>W4V2R7_9FIRM</name>
<dbReference type="PANTHER" id="PTHR47505">
    <property type="entry name" value="DNA UTILIZATION PROTEIN YHGH"/>
    <property type="match status" value="1"/>
</dbReference>
<sequence length="223" mass="25786">MIKIINWIIKLIFPPKCIFCETILSTNTEIEICKECYEQIDFKKEASLNPQGQYNYYDSVVCVCNYSGIVKEAIRKYKFYSKASYYRTFARLLSQRIKELTQWRKFDMIVSVPLHPKREQSRGYNQSYLIARELGRELGIKNEPRLLARVKNTHSQSLLKRDERLENIKDAFRITDTSRVEGKAIFLVDDILTTGATLNECSRVLKGAGAKKIVAAVIASGRR</sequence>
<dbReference type="RefSeq" id="WP_243467192.1">
    <property type="nucleotide sequence ID" value="NZ_BAVR01000010.1"/>
</dbReference>
<dbReference type="InterPro" id="IPR051910">
    <property type="entry name" value="ComF/GntX_DNA_util-trans"/>
</dbReference>
<keyword evidence="5" id="KW-1185">Reference proteome</keyword>
<comment type="caution">
    <text evidence="4">The sequence shown here is derived from an EMBL/GenBank/DDBJ whole genome shotgun (WGS) entry which is preliminary data.</text>
</comment>